<dbReference type="InterPro" id="IPR018228">
    <property type="entry name" value="DNase_TatD-rel_CS"/>
</dbReference>
<dbReference type="Pfam" id="PF01026">
    <property type="entry name" value="TatD_DNase"/>
    <property type="match status" value="1"/>
</dbReference>
<sequence length="263" mass="29801">MPFFDTHTHFDYLLVQLKQSVAQGVAVAQSGKVEKILIAAVAAEQFDSLTALCAQAPAQLCYGLGLHPLYIRQHQEQDLQQLKVRLSKKPHLCKAVAEIGLERAVAELITAEMWQKQCHFLESQLYLARDFNLPVSLHSRRSHDQLYTFLKRISLGKKGVVHGFAGSYQQAKRFVDLGYFIGVGGTITYERANKTRQAIRQLPLDCLVLETDSPDMPPFGFQGQPNQPIRINQILHSLTELRQESALQIEQTIWQNSRALFDF</sequence>
<dbReference type="GO" id="GO:0005829">
    <property type="term" value="C:cytosol"/>
    <property type="evidence" value="ECO:0007669"/>
    <property type="project" value="TreeGrafter"/>
</dbReference>
<dbReference type="PANTHER" id="PTHR46124:SF3">
    <property type="entry name" value="HYDROLASE"/>
    <property type="match status" value="1"/>
</dbReference>
<feature type="binding site" evidence="4">
    <location>
        <position position="7"/>
    </location>
    <ligand>
        <name>a divalent metal cation</name>
        <dbReference type="ChEBI" id="CHEBI:60240"/>
        <label>1</label>
    </ligand>
</feature>
<comment type="similarity">
    <text evidence="1">Belongs to the metallo-dependent hydrolases superfamily. TatD-type hydrolase family.</text>
</comment>
<feature type="binding site" evidence="4">
    <location>
        <position position="162"/>
    </location>
    <ligand>
        <name>a divalent metal cation</name>
        <dbReference type="ChEBI" id="CHEBI:60240"/>
        <label>2</label>
    </ligand>
</feature>
<feature type="binding site" evidence="4">
    <location>
        <position position="98"/>
    </location>
    <ligand>
        <name>a divalent metal cation</name>
        <dbReference type="ChEBI" id="CHEBI:60240"/>
        <label>1</label>
    </ligand>
</feature>
<dbReference type="EMBL" id="FWWV01000013">
    <property type="protein sequence ID" value="SMB83583.1"/>
    <property type="molecule type" value="Genomic_DNA"/>
</dbReference>
<dbReference type="PROSITE" id="PS01091">
    <property type="entry name" value="TATD_3"/>
    <property type="match status" value="1"/>
</dbReference>
<keyword evidence="3" id="KW-0378">Hydrolase</keyword>
<dbReference type="Proteomes" id="UP000192408">
    <property type="component" value="Unassembled WGS sequence"/>
</dbReference>
<evidence type="ECO:0000256" key="3">
    <source>
        <dbReference type="ARBA" id="ARBA00022801"/>
    </source>
</evidence>
<feature type="binding site" evidence="4">
    <location>
        <position position="138"/>
    </location>
    <ligand>
        <name>a divalent metal cation</name>
        <dbReference type="ChEBI" id="CHEBI:60240"/>
        <label>2</label>
    </ligand>
</feature>
<dbReference type="STRING" id="1122938.SAMN05660772_00634"/>
<dbReference type="FunFam" id="3.20.20.140:FF:000005">
    <property type="entry name" value="TatD family hydrolase"/>
    <property type="match status" value="1"/>
</dbReference>
<dbReference type="CDD" id="cd01310">
    <property type="entry name" value="TatD_DNAse"/>
    <property type="match status" value="1"/>
</dbReference>
<evidence type="ECO:0000313" key="6">
    <source>
        <dbReference type="Proteomes" id="UP000192408"/>
    </source>
</evidence>
<organism evidence="5 6">
    <name type="scientific">Pasteurella testudinis DSM 23072</name>
    <dbReference type="NCBI Taxonomy" id="1122938"/>
    <lineage>
        <taxon>Bacteria</taxon>
        <taxon>Pseudomonadati</taxon>
        <taxon>Pseudomonadota</taxon>
        <taxon>Gammaproteobacteria</taxon>
        <taxon>Pasteurellales</taxon>
        <taxon>Pasteurellaceae</taxon>
        <taxon>Pasteurella</taxon>
    </lineage>
</organism>
<feature type="binding site" evidence="4">
    <location>
        <position position="9"/>
    </location>
    <ligand>
        <name>a divalent metal cation</name>
        <dbReference type="ChEBI" id="CHEBI:60240"/>
        <label>1</label>
    </ligand>
</feature>
<dbReference type="PANTHER" id="PTHR46124">
    <property type="entry name" value="D-AMINOACYL-TRNA DEACYLASE"/>
    <property type="match status" value="1"/>
</dbReference>
<dbReference type="GO" id="GO:0016788">
    <property type="term" value="F:hydrolase activity, acting on ester bonds"/>
    <property type="evidence" value="ECO:0007669"/>
    <property type="project" value="InterPro"/>
</dbReference>
<evidence type="ECO:0000256" key="1">
    <source>
        <dbReference type="ARBA" id="ARBA00009275"/>
    </source>
</evidence>
<dbReference type="PIRSF" id="PIRSF005902">
    <property type="entry name" value="DNase_TatD"/>
    <property type="match status" value="1"/>
</dbReference>
<accession>A0A1W1URB9</accession>
<feature type="binding site" evidence="4">
    <location>
        <position position="212"/>
    </location>
    <ligand>
        <name>a divalent metal cation</name>
        <dbReference type="ChEBI" id="CHEBI:60240"/>
        <label>1</label>
    </ligand>
</feature>
<keyword evidence="6" id="KW-1185">Reference proteome</keyword>
<dbReference type="SUPFAM" id="SSF51556">
    <property type="entry name" value="Metallo-dependent hydrolases"/>
    <property type="match status" value="1"/>
</dbReference>
<dbReference type="InterPro" id="IPR001130">
    <property type="entry name" value="TatD-like"/>
</dbReference>
<keyword evidence="2 4" id="KW-0479">Metal-binding</keyword>
<dbReference type="InterPro" id="IPR032466">
    <property type="entry name" value="Metal_Hydrolase"/>
</dbReference>
<dbReference type="Gene3D" id="3.20.20.140">
    <property type="entry name" value="Metal-dependent hydrolases"/>
    <property type="match status" value="1"/>
</dbReference>
<gene>
    <name evidence="5" type="ORF">SAMN05660772_00634</name>
</gene>
<dbReference type="RefSeq" id="WP_084256777.1">
    <property type="nucleotide sequence ID" value="NZ_FWWV01000013.1"/>
</dbReference>
<name>A0A1W1URB9_9PAST</name>
<evidence type="ECO:0000313" key="5">
    <source>
        <dbReference type="EMBL" id="SMB83583.1"/>
    </source>
</evidence>
<reference evidence="6" key="1">
    <citation type="submission" date="2017-04" db="EMBL/GenBank/DDBJ databases">
        <authorList>
            <person name="Varghese N."/>
            <person name="Submissions S."/>
        </authorList>
    </citation>
    <scope>NUCLEOTIDE SEQUENCE [LARGE SCALE GENOMIC DNA]</scope>
    <source>
        <strain evidence="6">DSM 23072</strain>
    </source>
</reference>
<protein>
    <submittedName>
        <fullName evidence="5">TatD DNase family protein</fullName>
    </submittedName>
</protein>
<evidence type="ECO:0000256" key="4">
    <source>
        <dbReference type="PIRSR" id="PIRSR005902-1"/>
    </source>
</evidence>
<evidence type="ECO:0000256" key="2">
    <source>
        <dbReference type="ARBA" id="ARBA00022723"/>
    </source>
</evidence>
<dbReference type="PROSITE" id="PS01137">
    <property type="entry name" value="TATD_1"/>
    <property type="match status" value="1"/>
</dbReference>
<dbReference type="AlphaFoldDB" id="A0A1W1URB9"/>
<dbReference type="GO" id="GO:0046872">
    <property type="term" value="F:metal ion binding"/>
    <property type="evidence" value="ECO:0007669"/>
    <property type="project" value="UniProtKB-KW"/>
</dbReference>
<proteinExistence type="inferred from homology"/>